<name>A0A7C9KXV1_9SPHN</name>
<evidence type="ECO:0000256" key="2">
    <source>
        <dbReference type="ARBA" id="ARBA00022692"/>
    </source>
</evidence>
<keyword evidence="2 6" id="KW-0812">Transmembrane</keyword>
<dbReference type="InterPro" id="IPR052719">
    <property type="entry name" value="CvpA-like"/>
</dbReference>
<dbReference type="EMBL" id="WIOL01000003">
    <property type="protein sequence ID" value="MQT17802.1"/>
    <property type="molecule type" value="Genomic_DNA"/>
</dbReference>
<proteinExistence type="predicted"/>
<feature type="transmembrane region" description="Helical" evidence="6">
    <location>
        <begin position="63"/>
        <end position="84"/>
    </location>
</feature>
<dbReference type="Proteomes" id="UP000481327">
    <property type="component" value="Unassembled WGS sequence"/>
</dbReference>
<comment type="caution">
    <text evidence="7">The sequence shown here is derived from an EMBL/GenBank/DDBJ whole genome shotgun (WGS) entry which is preliminary data.</text>
</comment>
<protein>
    <submittedName>
        <fullName evidence="7">CvpA family protein</fullName>
    </submittedName>
</protein>
<dbReference type="Pfam" id="PF02674">
    <property type="entry name" value="Colicin_V"/>
    <property type="match status" value="1"/>
</dbReference>
<dbReference type="OrthoDB" id="9806894at2"/>
<dbReference type="PANTHER" id="PTHR36926:SF1">
    <property type="entry name" value="COLICIN V PRODUCTION PROTEIN"/>
    <property type="match status" value="1"/>
</dbReference>
<comment type="subcellular location">
    <subcellularLocation>
        <location evidence="1">Membrane</location>
        <topology evidence="1">Multi-pass membrane protein</topology>
    </subcellularLocation>
</comment>
<keyword evidence="8" id="KW-1185">Reference proteome</keyword>
<feature type="transmembrane region" description="Helical" evidence="6">
    <location>
        <begin position="104"/>
        <end position="128"/>
    </location>
</feature>
<dbReference type="GO" id="GO:0009403">
    <property type="term" value="P:toxin biosynthetic process"/>
    <property type="evidence" value="ECO:0007669"/>
    <property type="project" value="InterPro"/>
</dbReference>
<gene>
    <name evidence="7" type="ORF">F3168_11100</name>
</gene>
<keyword evidence="3 6" id="KW-1133">Transmembrane helix</keyword>
<feature type="transmembrane region" description="Helical" evidence="6">
    <location>
        <begin position="31"/>
        <end position="51"/>
    </location>
</feature>
<feature type="transmembrane region" description="Helical" evidence="6">
    <location>
        <begin position="6"/>
        <end position="24"/>
    </location>
</feature>
<reference evidence="7 8" key="1">
    <citation type="submission" date="2019-09" db="EMBL/GenBank/DDBJ databases">
        <title>Polymorphobacter sp. isolated from a lake in China.</title>
        <authorList>
            <person name="Liu Z."/>
        </authorList>
    </citation>
    <scope>NUCLEOTIDE SEQUENCE [LARGE SCALE GENOMIC DNA]</scope>
    <source>
        <strain evidence="7 8">D40P</strain>
    </source>
</reference>
<dbReference type="RefSeq" id="WP_152578226.1">
    <property type="nucleotide sequence ID" value="NZ_JAATJI010000002.1"/>
</dbReference>
<evidence type="ECO:0000256" key="3">
    <source>
        <dbReference type="ARBA" id="ARBA00022989"/>
    </source>
</evidence>
<evidence type="ECO:0000256" key="6">
    <source>
        <dbReference type="SAM" id="Phobius"/>
    </source>
</evidence>
<accession>A0A7C9KXV1</accession>
<evidence type="ECO:0000256" key="1">
    <source>
        <dbReference type="ARBA" id="ARBA00004141"/>
    </source>
</evidence>
<dbReference type="PANTHER" id="PTHR36926">
    <property type="entry name" value="COLICIN V PRODUCTION PROTEIN"/>
    <property type="match status" value="1"/>
</dbReference>
<evidence type="ECO:0000256" key="5">
    <source>
        <dbReference type="SAM" id="MobiDB-lite"/>
    </source>
</evidence>
<evidence type="ECO:0000313" key="7">
    <source>
        <dbReference type="EMBL" id="MQT17802.1"/>
    </source>
</evidence>
<organism evidence="7 8">
    <name type="scientific">Sandarakinorhabdus fusca</name>
    <dbReference type="NCBI Taxonomy" id="1439888"/>
    <lineage>
        <taxon>Bacteria</taxon>
        <taxon>Pseudomonadati</taxon>
        <taxon>Pseudomonadota</taxon>
        <taxon>Alphaproteobacteria</taxon>
        <taxon>Sphingomonadales</taxon>
        <taxon>Sphingosinicellaceae</taxon>
        <taxon>Sandarakinorhabdus</taxon>
    </lineage>
</organism>
<evidence type="ECO:0000313" key="8">
    <source>
        <dbReference type="Proteomes" id="UP000481327"/>
    </source>
</evidence>
<keyword evidence="4 6" id="KW-0472">Membrane</keyword>
<sequence>MAALTAFDIVVGIIVVLAALAGLARGFVGEVVSLLAWVAGFVAVRFFYTPVKGFAAKLTGTESGGAILALVAIFLAAFITVRLIGGQLSAGTKASIIGPIDRVLGLGFGAAKGVLAAALLFLVVNLTFDTIDPGEPSPDWIATARTAPTLAMVSKALVDFVEEHRRLAPDTAATGRDPHAGTGLPPVGKGAGYAPAERSALDKLLDEQEKTTPATPI</sequence>
<dbReference type="InterPro" id="IPR003825">
    <property type="entry name" value="Colicin-V_CvpA"/>
</dbReference>
<dbReference type="AlphaFoldDB" id="A0A7C9KXV1"/>
<feature type="compositionally biased region" description="Basic and acidic residues" evidence="5">
    <location>
        <begin position="199"/>
        <end position="210"/>
    </location>
</feature>
<evidence type="ECO:0000256" key="4">
    <source>
        <dbReference type="ARBA" id="ARBA00023136"/>
    </source>
</evidence>
<feature type="region of interest" description="Disordered" evidence="5">
    <location>
        <begin position="169"/>
        <end position="217"/>
    </location>
</feature>
<dbReference type="GO" id="GO:0016020">
    <property type="term" value="C:membrane"/>
    <property type="evidence" value="ECO:0007669"/>
    <property type="project" value="UniProtKB-SubCell"/>
</dbReference>